<dbReference type="Pfam" id="PF18290">
    <property type="entry name" value="Nudix_hydro"/>
    <property type="match status" value="1"/>
</dbReference>
<keyword evidence="6" id="KW-1185">Reference proteome</keyword>
<dbReference type="InterPro" id="IPR040618">
    <property type="entry name" value="Pre-Nudix"/>
</dbReference>
<dbReference type="PANTHER" id="PTHR13994">
    <property type="entry name" value="NUDIX HYDROLASE RELATED"/>
    <property type="match status" value="1"/>
</dbReference>
<dbReference type="EMBL" id="JACMSC010000012">
    <property type="protein sequence ID" value="KAG6497832.1"/>
    <property type="molecule type" value="Genomic_DNA"/>
</dbReference>
<keyword evidence="2" id="KW-0479">Metal-binding</keyword>
<dbReference type="OrthoDB" id="447842at2759"/>
<protein>
    <recommendedName>
        <fullName evidence="4">Nudix hydrolase domain-containing protein</fullName>
    </recommendedName>
</protein>
<proteinExistence type="inferred from homology"/>
<organism evidence="5 6">
    <name type="scientific">Zingiber officinale</name>
    <name type="common">Ginger</name>
    <name type="synonym">Amomum zingiber</name>
    <dbReference type="NCBI Taxonomy" id="94328"/>
    <lineage>
        <taxon>Eukaryota</taxon>
        <taxon>Viridiplantae</taxon>
        <taxon>Streptophyta</taxon>
        <taxon>Embryophyta</taxon>
        <taxon>Tracheophyta</taxon>
        <taxon>Spermatophyta</taxon>
        <taxon>Magnoliopsida</taxon>
        <taxon>Liliopsida</taxon>
        <taxon>Zingiberales</taxon>
        <taxon>Zingiberaceae</taxon>
        <taxon>Zingiber</taxon>
    </lineage>
</organism>
<dbReference type="InterPro" id="IPR000086">
    <property type="entry name" value="NUDIX_hydrolase_dom"/>
</dbReference>
<dbReference type="GO" id="GO:0051287">
    <property type="term" value="F:NAD binding"/>
    <property type="evidence" value="ECO:0007669"/>
    <property type="project" value="TreeGrafter"/>
</dbReference>
<evidence type="ECO:0000256" key="1">
    <source>
        <dbReference type="ARBA" id="ARBA00005582"/>
    </source>
</evidence>
<evidence type="ECO:0000313" key="5">
    <source>
        <dbReference type="EMBL" id="KAG6497832.1"/>
    </source>
</evidence>
<dbReference type="AlphaFoldDB" id="A0A8J5KYM0"/>
<dbReference type="PANTHER" id="PTHR13994:SF13">
    <property type="entry name" value="FI03680P"/>
    <property type="match status" value="1"/>
</dbReference>
<comment type="caution">
    <text evidence="5">The sequence shown here is derived from an EMBL/GenBank/DDBJ whole genome shotgun (WGS) entry which is preliminary data.</text>
</comment>
<evidence type="ECO:0000256" key="2">
    <source>
        <dbReference type="ARBA" id="ARBA00022723"/>
    </source>
</evidence>
<comment type="similarity">
    <text evidence="1">Belongs to the Nudix hydrolase family.</text>
</comment>
<dbReference type="InterPro" id="IPR003293">
    <property type="entry name" value="Nudix_hydrolase6-like"/>
</dbReference>
<dbReference type="CDD" id="cd04670">
    <property type="entry name" value="NUDIX_ASFGF2_Nudt6"/>
    <property type="match status" value="1"/>
</dbReference>
<feature type="domain" description="Nudix hydrolase" evidence="4">
    <location>
        <begin position="186"/>
        <end position="316"/>
    </location>
</feature>
<dbReference type="InterPro" id="IPR020084">
    <property type="entry name" value="NUDIX_hydrolase_CS"/>
</dbReference>
<dbReference type="GO" id="GO:0035529">
    <property type="term" value="F:NADH pyrophosphatase activity"/>
    <property type="evidence" value="ECO:0007669"/>
    <property type="project" value="TreeGrafter"/>
</dbReference>
<gene>
    <name evidence="5" type="ORF">ZIOFF_045738</name>
</gene>
<sequence length="360" mass="40347">MEKASMDLRTEVFMGRASTKLVNGSICNSRLLRQTCSFGMKGFSVKNYNSIAMTSSEDNINSVAAKVFMESASSNKTGLNGGARFWISYEEDCILDACEDEYGGMIVNPETLPWNTNVFAHALEASISSWKHKGKKGIWLKVPLGRSELVPIAVKAGFKYHHAEQAYLMLTYWIPEGPCLLPANASHQVGVGGFIVSEKNEILVVQEKYCSSTSVGGWKLPTGFIHESEEIFSGVVREVKEETGINTEFLEVVAFRHAHHLAFGKSDLFFICMLRPISNEIKIDDQEIKAAKWMPLDEFTKQPFIQDDKMFKKIIDICIARLGKRHCGLLAHQVISKFDGRSSSLYYTVEEPQKFECEGL</sequence>
<dbReference type="Pfam" id="PF00293">
    <property type="entry name" value="NUDIX"/>
    <property type="match status" value="1"/>
</dbReference>
<keyword evidence="3" id="KW-0378">Hydrolase</keyword>
<dbReference type="GO" id="GO:0047631">
    <property type="term" value="F:ADP-ribose diphosphatase activity"/>
    <property type="evidence" value="ECO:0007669"/>
    <property type="project" value="TreeGrafter"/>
</dbReference>
<evidence type="ECO:0000313" key="6">
    <source>
        <dbReference type="Proteomes" id="UP000734854"/>
    </source>
</evidence>
<evidence type="ECO:0000256" key="3">
    <source>
        <dbReference type="ARBA" id="ARBA00022801"/>
    </source>
</evidence>
<evidence type="ECO:0000259" key="4">
    <source>
        <dbReference type="PROSITE" id="PS51462"/>
    </source>
</evidence>
<dbReference type="PROSITE" id="PS51462">
    <property type="entry name" value="NUDIX"/>
    <property type="match status" value="1"/>
</dbReference>
<dbReference type="PROSITE" id="PS00893">
    <property type="entry name" value="NUDIX_BOX"/>
    <property type="match status" value="1"/>
</dbReference>
<dbReference type="FunFam" id="3.40.630.30:FF:000016">
    <property type="entry name" value="nudix hydrolase 2"/>
    <property type="match status" value="1"/>
</dbReference>
<reference evidence="5 6" key="1">
    <citation type="submission" date="2020-08" db="EMBL/GenBank/DDBJ databases">
        <title>Plant Genome Project.</title>
        <authorList>
            <person name="Zhang R.-G."/>
        </authorList>
    </citation>
    <scope>NUCLEOTIDE SEQUENCE [LARGE SCALE GENOMIC DNA]</scope>
    <source>
        <tissue evidence="5">Rhizome</tissue>
    </source>
</reference>
<dbReference type="Proteomes" id="UP000734854">
    <property type="component" value="Unassembled WGS sequence"/>
</dbReference>
<dbReference type="FunFam" id="3.90.79.10:FF:000015">
    <property type="entry name" value="Nudix hydrolase 8"/>
    <property type="match status" value="1"/>
</dbReference>
<accession>A0A8J5KYM0</accession>
<dbReference type="GO" id="GO:0046872">
    <property type="term" value="F:metal ion binding"/>
    <property type="evidence" value="ECO:0007669"/>
    <property type="project" value="UniProtKB-KW"/>
</dbReference>
<name>A0A8J5KYM0_ZINOF</name>